<evidence type="ECO:0000256" key="1">
    <source>
        <dbReference type="SAM" id="SignalP"/>
    </source>
</evidence>
<feature type="chain" id="PRO_5028137356" evidence="1">
    <location>
        <begin position="25"/>
        <end position="120"/>
    </location>
</feature>
<dbReference type="Proteomes" id="UP000886289">
    <property type="component" value="Unassembled WGS sequence"/>
</dbReference>
<comment type="caution">
    <text evidence="2">The sequence shown here is derived from an EMBL/GenBank/DDBJ whole genome shotgun (WGS) entry which is preliminary data.</text>
</comment>
<organism evidence="2">
    <name type="scientific">Desulfofervidus auxilii</name>
    <dbReference type="NCBI Taxonomy" id="1621989"/>
    <lineage>
        <taxon>Bacteria</taxon>
        <taxon>Pseudomonadati</taxon>
        <taxon>Thermodesulfobacteriota</taxon>
        <taxon>Candidatus Desulfofervidia</taxon>
        <taxon>Candidatus Desulfofervidales</taxon>
        <taxon>Candidatus Desulfofervidaceae</taxon>
        <taxon>Candidatus Desulfofervidus</taxon>
    </lineage>
</organism>
<protein>
    <submittedName>
        <fullName evidence="2">Uncharacterized protein</fullName>
    </submittedName>
</protein>
<dbReference type="AlphaFoldDB" id="A0A7C0Y3Q1"/>
<keyword evidence="1" id="KW-0732">Signal</keyword>
<dbReference type="EMBL" id="DRBS01000066">
    <property type="protein sequence ID" value="HDD43561.1"/>
    <property type="molecule type" value="Genomic_DNA"/>
</dbReference>
<proteinExistence type="predicted"/>
<sequence length="120" mass="13641">MKNKIKRVILFCLLILSSAFTLFALDPVVVSFIDWTKTGSFFGETGYWSFYSLEAEVQNFMKTGIVHVIFQAIDPSGNVVGTGEIAGYLEYGQRKKIKGRVKIFGDPRISKWKLFKAYVE</sequence>
<evidence type="ECO:0000313" key="2">
    <source>
        <dbReference type="EMBL" id="HDD43561.1"/>
    </source>
</evidence>
<name>A0A7C0Y3Q1_DESA2</name>
<accession>A0A7C0Y3Q1</accession>
<reference evidence="2" key="1">
    <citation type="journal article" date="2020" name="mSystems">
        <title>Genome- and Community-Level Interaction Insights into Carbon Utilization and Element Cycling Functions of Hydrothermarchaeota in Hydrothermal Sediment.</title>
        <authorList>
            <person name="Zhou Z."/>
            <person name="Liu Y."/>
            <person name="Xu W."/>
            <person name="Pan J."/>
            <person name="Luo Z.H."/>
            <person name="Li M."/>
        </authorList>
    </citation>
    <scope>NUCLEOTIDE SEQUENCE [LARGE SCALE GENOMIC DNA]</scope>
    <source>
        <strain evidence="2">HyVt-233</strain>
    </source>
</reference>
<gene>
    <name evidence="2" type="ORF">ENG63_01685</name>
</gene>
<feature type="signal peptide" evidence="1">
    <location>
        <begin position="1"/>
        <end position="24"/>
    </location>
</feature>